<name>A0ABT6C7V7_9MICO</name>
<feature type="domain" description="Calcineurin-like phosphoesterase" evidence="1">
    <location>
        <begin position="9"/>
        <end position="222"/>
    </location>
</feature>
<proteinExistence type="predicted"/>
<dbReference type="Proteomes" id="UP001528912">
    <property type="component" value="Unassembled WGS sequence"/>
</dbReference>
<sequence>MPLPEPPTTYVVGDIHGHRDQLRAALQEAGLVDDAGDWAGRDVALWFLGDFVDRGPDGVGVIDDVMRLGAQASQSAGSVDSVLGNHEVLLLGFHRFGDAADAAGLHSFGLSWLRNGGRRSDQERLTDAHLEWLTTRPAMVHAADHLLMHSDTTHYLEWGGSVEEINATVTGRLTAAEPDLEEWFDLWRNLTSRGSFRHDDGPQQAAALLDTLGGERIVHGHTIIAEWLGVPAQQVTGPVLYAGDRVLGIDAGLFAGGPCLVVPLPYEASASELGQHLAEPRDDH</sequence>
<dbReference type="EMBL" id="JAROAV010000028">
    <property type="protein sequence ID" value="MDF8264613.1"/>
    <property type="molecule type" value="Genomic_DNA"/>
</dbReference>
<comment type="caution">
    <text evidence="2">The sequence shown here is derived from an EMBL/GenBank/DDBJ whole genome shotgun (WGS) entry which is preliminary data.</text>
</comment>
<protein>
    <submittedName>
        <fullName evidence="2">Metallophosphoesterase</fullName>
    </submittedName>
</protein>
<dbReference type="PANTHER" id="PTHR46546:SF4">
    <property type="entry name" value="SHEWANELLA-LIKE PROTEIN PHOSPHATASE 1"/>
    <property type="match status" value="1"/>
</dbReference>
<evidence type="ECO:0000259" key="1">
    <source>
        <dbReference type="Pfam" id="PF00149"/>
    </source>
</evidence>
<dbReference type="Pfam" id="PF00149">
    <property type="entry name" value="Metallophos"/>
    <property type="match status" value="1"/>
</dbReference>
<evidence type="ECO:0000313" key="3">
    <source>
        <dbReference type="Proteomes" id="UP001528912"/>
    </source>
</evidence>
<dbReference type="PANTHER" id="PTHR46546">
    <property type="entry name" value="SHEWANELLA-LIKE PROTEIN PHOSPHATASE 1"/>
    <property type="match status" value="1"/>
</dbReference>
<dbReference type="InterPro" id="IPR004843">
    <property type="entry name" value="Calcineurin-like_PHP"/>
</dbReference>
<dbReference type="SUPFAM" id="SSF56300">
    <property type="entry name" value="Metallo-dependent phosphatases"/>
    <property type="match status" value="1"/>
</dbReference>
<gene>
    <name evidence="2" type="ORF">P4R38_10195</name>
</gene>
<dbReference type="InterPro" id="IPR029052">
    <property type="entry name" value="Metallo-depent_PP-like"/>
</dbReference>
<accession>A0ABT6C7V7</accession>
<organism evidence="2 3">
    <name type="scientific">Luteipulveratus flavus</name>
    <dbReference type="NCBI Taxonomy" id="3031728"/>
    <lineage>
        <taxon>Bacteria</taxon>
        <taxon>Bacillati</taxon>
        <taxon>Actinomycetota</taxon>
        <taxon>Actinomycetes</taxon>
        <taxon>Micrococcales</taxon>
        <taxon>Dermacoccaceae</taxon>
        <taxon>Luteipulveratus</taxon>
    </lineage>
</organism>
<reference evidence="2 3" key="1">
    <citation type="submission" date="2023-03" db="EMBL/GenBank/DDBJ databases">
        <title>YIM 133296 draft genome.</title>
        <authorList>
            <person name="Xiong L."/>
        </authorList>
    </citation>
    <scope>NUCLEOTIDE SEQUENCE [LARGE SCALE GENOMIC DNA]</scope>
    <source>
        <strain evidence="2 3">YIM 133296</strain>
    </source>
</reference>
<dbReference type="RefSeq" id="WP_277192045.1">
    <property type="nucleotide sequence ID" value="NZ_JAROAV010000028.1"/>
</dbReference>
<dbReference type="Gene3D" id="3.60.21.10">
    <property type="match status" value="1"/>
</dbReference>
<keyword evidence="3" id="KW-1185">Reference proteome</keyword>
<evidence type="ECO:0000313" key="2">
    <source>
        <dbReference type="EMBL" id="MDF8264613.1"/>
    </source>
</evidence>